<reference evidence="8 9" key="1">
    <citation type="submission" date="2016-10" db="EMBL/GenBank/DDBJ databases">
        <authorList>
            <person name="de Groot N.N."/>
        </authorList>
    </citation>
    <scope>NUCLEOTIDE SEQUENCE [LARGE SCALE GENOMIC DNA]</scope>
    <source>
        <strain evidence="8 9">CGMCC 4.2022</strain>
    </source>
</reference>
<dbReference type="InterPro" id="IPR007627">
    <property type="entry name" value="RNA_pol_sigma70_r2"/>
</dbReference>
<dbReference type="RefSeq" id="WP_245771717.1">
    <property type="nucleotide sequence ID" value="NZ_FNIE01000015.1"/>
</dbReference>
<dbReference type="InterPro" id="IPR038637">
    <property type="entry name" value="NPCBM_sf"/>
</dbReference>
<evidence type="ECO:0000256" key="6">
    <source>
        <dbReference type="SAM" id="MobiDB-lite"/>
    </source>
</evidence>
<evidence type="ECO:0000313" key="9">
    <source>
        <dbReference type="Proteomes" id="UP000199341"/>
    </source>
</evidence>
<dbReference type="SUPFAM" id="SSF88659">
    <property type="entry name" value="Sigma3 and sigma4 domains of RNA polymerase sigma factors"/>
    <property type="match status" value="1"/>
</dbReference>
<dbReference type="Gene3D" id="1.10.1740.10">
    <property type="match status" value="1"/>
</dbReference>
<accession>A0A1H0P0B0</accession>
<feature type="compositionally biased region" description="Pro residues" evidence="6">
    <location>
        <begin position="477"/>
        <end position="503"/>
    </location>
</feature>
<keyword evidence="2" id="KW-0805">Transcription regulation</keyword>
<dbReference type="InterPro" id="IPR039425">
    <property type="entry name" value="RNA_pol_sigma-70-like"/>
</dbReference>
<dbReference type="GO" id="GO:0016987">
    <property type="term" value="F:sigma factor activity"/>
    <property type="evidence" value="ECO:0007669"/>
    <property type="project" value="UniProtKB-KW"/>
</dbReference>
<dbReference type="InterPro" id="IPR008979">
    <property type="entry name" value="Galactose-bd-like_sf"/>
</dbReference>
<feature type="region of interest" description="Disordered" evidence="6">
    <location>
        <begin position="455"/>
        <end position="555"/>
    </location>
</feature>
<feature type="domain" description="Glycosyl hydrolase family 98 putative carbohydrate-binding module" evidence="7">
    <location>
        <begin position="556"/>
        <end position="697"/>
    </location>
</feature>
<dbReference type="Gene3D" id="2.60.120.1060">
    <property type="entry name" value="NPCBM/NEW2 domain"/>
    <property type="match status" value="1"/>
</dbReference>
<dbReference type="InterPro" id="IPR013325">
    <property type="entry name" value="RNA_pol_sigma_r2"/>
</dbReference>
<evidence type="ECO:0000256" key="5">
    <source>
        <dbReference type="ARBA" id="ARBA00023163"/>
    </source>
</evidence>
<feature type="compositionally biased region" description="Low complexity" evidence="6">
    <location>
        <begin position="110"/>
        <end position="121"/>
    </location>
</feature>
<feature type="compositionally biased region" description="Pro residues" evidence="6">
    <location>
        <begin position="521"/>
        <end position="550"/>
    </location>
</feature>
<dbReference type="GO" id="GO:0006352">
    <property type="term" value="P:DNA-templated transcription initiation"/>
    <property type="evidence" value="ECO:0007669"/>
    <property type="project" value="InterPro"/>
</dbReference>
<evidence type="ECO:0000259" key="7">
    <source>
        <dbReference type="SMART" id="SM00776"/>
    </source>
</evidence>
<protein>
    <submittedName>
        <fullName evidence="8">RNA polymerase sigma factor, sigma-70 family</fullName>
    </submittedName>
</protein>
<evidence type="ECO:0000313" key="8">
    <source>
        <dbReference type="EMBL" id="SDO98404.1"/>
    </source>
</evidence>
<comment type="similarity">
    <text evidence="1">Belongs to the sigma-70 factor family. ECF subfamily.</text>
</comment>
<dbReference type="SMART" id="SM00776">
    <property type="entry name" value="NPCBM"/>
    <property type="match status" value="1"/>
</dbReference>
<proteinExistence type="inferred from homology"/>
<evidence type="ECO:0000256" key="1">
    <source>
        <dbReference type="ARBA" id="ARBA00010641"/>
    </source>
</evidence>
<dbReference type="AlphaFoldDB" id="A0A1H0P0B0"/>
<gene>
    <name evidence="8" type="ORF">SAMN05216259_1156</name>
</gene>
<keyword evidence="5" id="KW-0804">Transcription</keyword>
<sequence>MDEANGGSGSASVDPDTGDGVPPRRVPGQRDPIARADPAAPGAAPDADAAPAATDPAGPGSGTATDAVPDPATAPGGTVPAQGPLRSAAPADADRLPGHPAPGPGPDPEAPQAAAPTAEAALSDTELVDLVRAGRDSAYEELYRRHAEAVRRYARTCCRDAHTAEDLTGEVFARTLQAIRGGSGPQTAVRAYLLTTVRRVAATWSNTARREHLVEDFAVFAVTAAGTTATEENADVGADVRAMHEAERSLAIRAFRTLPERWQTVLWHTAVEDESPSEIAPLLGLTPNATAVLAHRAREGLRQAYLQAHVSSTLTGDDACARFADRLGAHARGGLRMRADRELNRHLKECERCTAASLELADLNSALKGLLPVAFIGWFAAVYATKAAGIVVAGGAAAATAAGGAAAAASGSGGSTAAAGGAASEGLGAPAKAGIVAGVVAAAAAAAVAFALTGGHGKPPAKPHAQPSAPVTVAAVPPAPKPHPSAKPPAAPPPPPPASPKPTPAATTAAPTPKPTHKPPARPTPKPTTPEPTPTRTTAPPPPPPPPPPQAYQVNSLPTELFGQSTDSPAIVPTGLGNWWWDRTDPSVGGTTYAHGITVHAPSTVTIALNRACVAYDAKAGVDDLIRAAGPLSSVVFSVYGDDAPLWSSAPLRAGDAAVPVHVGLKGVKTMKLVVTPQSGSFAFANLADWADSVITCE</sequence>
<dbReference type="SUPFAM" id="SSF88946">
    <property type="entry name" value="Sigma2 domain of RNA polymerase sigma factors"/>
    <property type="match status" value="1"/>
</dbReference>
<dbReference type="PANTHER" id="PTHR43133">
    <property type="entry name" value="RNA POLYMERASE ECF-TYPE SIGMA FACTO"/>
    <property type="match status" value="1"/>
</dbReference>
<dbReference type="NCBIfam" id="TIGR02937">
    <property type="entry name" value="sigma70-ECF"/>
    <property type="match status" value="1"/>
</dbReference>
<evidence type="ECO:0000256" key="3">
    <source>
        <dbReference type="ARBA" id="ARBA00023082"/>
    </source>
</evidence>
<evidence type="ECO:0000256" key="2">
    <source>
        <dbReference type="ARBA" id="ARBA00023015"/>
    </source>
</evidence>
<dbReference type="InterPro" id="IPR036388">
    <property type="entry name" value="WH-like_DNA-bd_sf"/>
</dbReference>
<organism evidence="8 9">
    <name type="scientific">Actinacidiphila guanduensis</name>
    <dbReference type="NCBI Taxonomy" id="310781"/>
    <lineage>
        <taxon>Bacteria</taxon>
        <taxon>Bacillati</taxon>
        <taxon>Actinomycetota</taxon>
        <taxon>Actinomycetes</taxon>
        <taxon>Kitasatosporales</taxon>
        <taxon>Streptomycetaceae</taxon>
        <taxon>Actinacidiphila</taxon>
    </lineage>
</organism>
<dbReference type="InterPro" id="IPR013324">
    <property type="entry name" value="RNA_pol_sigma_r3/r4-like"/>
</dbReference>
<dbReference type="EMBL" id="FNIE01000015">
    <property type="protein sequence ID" value="SDO98404.1"/>
    <property type="molecule type" value="Genomic_DNA"/>
</dbReference>
<dbReference type="SUPFAM" id="SSF49785">
    <property type="entry name" value="Galactose-binding domain-like"/>
    <property type="match status" value="1"/>
</dbReference>
<keyword evidence="9" id="KW-1185">Reference proteome</keyword>
<dbReference type="InterPro" id="IPR013222">
    <property type="entry name" value="Glyco_hyd_98_carb-bd"/>
</dbReference>
<dbReference type="GO" id="GO:0003677">
    <property type="term" value="F:DNA binding"/>
    <property type="evidence" value="ECO:0007669"/>
    <property type="project" value="UniProtKB-KW"/>
</dbReference>
<name>A0A1H0P0B0_9ACTN</name>
<feature type="region of interest" description="Disordered" evidence="6">
    <location>
        <begin position="1"/>
        <end position="122"/>
    </location>
</feature>
<keyword evidence="4" id="KW-0238">DNA-binding</keyword>
<feature type="compositionally biased region" description="Pro residues" evidence="6">
    <location>
        <begin position="99"/>
        <end position="109"/>
    </location>
</feature>
<dbReference type="Pfam" id="PF08305">
    <property type="entry name" value="NPCBM"/>
    <property type="match status" value="1"/>
</dbReference>
<dbReference type="PANTHER" id="PTHR43133:SF8">
    <property type="entry name" value="RNA POLYMERASE SIGMA FACTOR HI_1459-RELATED"/>
    <property type="match status" value="1"/>
</dbReference>
<dbReference type="InterPro" id="IPR014284">
    <property type="entry name" value="RNA_pol_sigma-70_dom"/>
</dbReference>
<keyword evidence="3" id="KW-0731">Sigma factor</keyword>
<dbReference type="Pfam" id="PF04542">
    <property type="entry name" value="Sigma70_r2"/>
    <property type="match status" value="1"/>
</dbReference>
<feature type="compositionally biased region" description="Low complexity" evidence="6">
    <location>
        <begin position="467"/>
        <end position="476"/>
    </location>
</feature>
<evidence type="ECO:0000256" key="4">
    <source>
        <dbReference type="ARBA" id="ARBA00023125"/>
    </source>
</evidence>
<dbReference type="Gene3D" id="1.10.10.10">
    <property type="entry name" value="Winged helix-like DNA-binding domain superfamily/Winged helix DNA-binding domain"/>
    <property type="match status" value="1"/>
</dbReference>
<dbReference type="STRING" id="310781.SAMN05216259_1156"/>
<dbReference type="Proteomes" id="UP000199341">
    <property type="component" value="Unassembled WGS sequence"/>
</dbReference>
<dbReference type="PRINTS" id="PR01217">
    <property type="entry name" value="PRICHEXTENSN"/>
</dbReference>
<feature type="compositionally biased region" description="Low complexity" evidence="6">
    <location>
        <begin position="36"/>
        <end position="78"/>
    </location>
</feature>